<sequence length="91" mass="9957">MASKVSRIRVPPRARRGNSEHNPEIDVVAPFMDKNGQTTTRAPQECLPGQNDNGCGECDNVVHGMHYVLGVEHLASRESASQQRIATDFVA</sequence>
<feature type="compositionally biased region" description="Basic residues" evidence="1">
    <location>
        <begin position="1"/>
        <end position="16"/>
    </location>
</feature>
<evidence type="ECO:0000313" key="2">
    <source>
        <dbReference type="EMBL" id="GLR91147.1"/>
    </source>
</evidence>
<protein>
    <submittedName>
        <fullName evidence="2">Uncharacterized protein</fullName>
    </submittedName>
</protein>
<dbReference type="Proteomes" id="UP001156905">
    <property type="component" value="Unassembled WGS sequence"/>
</dbReference>
<evidence type="ECO:0000256" key="1">
    <source>
        <dbReference type="SAM" id="MobiDB-lite"/>
    </source>
</evidence>
<gene>
    <name evidence="2" type="ORF">GCM10007857_78630</name>
</gene>
<proteinExistence type="predicted"/>
<feature type="region of interest" description="Disordered" evidence="1">
    <location>
        <begin position="1"/>
        <end position="24"/>
    </location>
</feature>
<reference evidence="3" key="1">
    <citation type="journal article" date="2019" name="Int. J. Syst. Evol. Microbiol.">
        <title>The Global Catalogue of Microorganisms (GCM) 10K type strain sequencing project: providing services to taxonomists for standard genome sequencing and annotation.</title>
        <authorList>
            <consortium name="The Broad Institute Genomics Platform"/>
            <consortium name="The Broad Institute Genome Sequencing Center for Infectious Disease"/>
            <person name="Wu L."/>
            <person name="Ma J."/>
        </authorList>
    </citation>
    <scope>NUCLEOTIDE SEQUENCE [LARGE SCALE GENOMIC DNA]</scope>
    <source>
        <strain evidence="3">NBRC 102520</strain>
    </source>
</reference>
<evidence type="ECO:0000313" key="3">
    <source>
        <dbReference type="Proteomes" id="UP001156905"/>
    </source>
</evidence>
<organism evidence="2 3">
    <name type="scientific">Bradyrhizobium iriomotense</name>
    <dbReference type="NCBI Taxonomy" id="441950"/>
    <lineage>
        <taxon>Bacteria</taxon>
        <taxon>Pseudomonadati</taxon>
        <taxon>Pseudomonadota</taxon>
        <taxon>Alphaproteobacteria</taxon>
        <taxon>Hyphomicrobiales</taxon>
        <taxon>Nitrobacteraceae</taxon>
        <taxon>Bradyrhizobium</taxon>
    </lineage>
</organism>
<name>A0ABQ6B9T1_9BRAD</name>
<comment type="caution">
    <text evidence="2">The sequence shown here is derived from an EMBL/GenBank/DDBJ whole genome shotgun (WGS) entry which is preliminary data.</text>
</comment>
<keyword evidence="3" id="KW-1185">Reference proteome</keyword>
<dbReference type="EMBL" id="BSOW01000042">
    <property type="protein sequence ID" value="GLR91147.1"/>
    <property type="molecule type" value="Genomic_DNA"/>
</dbReference>
<accession>A0ABQ6B9T1</accession>